<dbReference type="Proteomes" id="UP001623232">
    <property type="component" value="Chromosome"/>
</dbReference>
<dbReference type="InterPro" id="IPR021508">
    <property type="entry name" value="Gp17-like"/>
</dbReference>
<protein>
    <submittedName>
        <fullName evidence="1">DUF3168 domain-containing protein</fullName>
    </submittedName>
</protein>
<dbReference type="EMBL" id="CP123584">
    <property type="protein sequence ID" value="WZK90768.1"/>
    <property type="molecule type" value="Genomic_DNA"/>
</dbReference>
<name>A0ABZ2XY00_9RHOB</name>
<dbReference type="RefSeq" id="WP_406649833.1">
    <property type="nucleotide sequence ID" value="NZ_CP123584.1"/>
</dbReference>
<evidence type="ECO:0000313" key="1">
    <source>
        <dbReference type="EMBL" id="WZK90768.1"/>
    </source>
</evidence>
<reference evidence="1 2" key="1">
    <citation type="submission" date="2023-04" db="EMBL/GenBank/DDBJ databases">
        <title>Complete genome sequence of Alisedimentitalea scapharcae.</title>
        <authorList>
            <person name="Rong J.-C."/>
            <person name="Yi M.-L."/>
            <person name="Zhao Q."/>
        </authorList>
    </citation>
    <scope>NUCLEOTIDE SEQUENCE [LARGE SCALE GENOMIC DNA]</scope>
    <source>
        <strain evidence="1 2">KCTC 42119</strain>
    </source>
</reference>
<sequence length="137" mass="14095">MSYGVAAALQEAVYQHLLADAGVSALVGTAIYDALPAGTLPETYVTLGPEDARDRSDGTGAGAEHRFTVTVTTTAAGFAGAKDLAAAIGDALIDADLILSRGSLVGLWFDRAVAARVGTGGTLRTITQRFRARVEDN</sequence>
<dbReference type="Pfam" id="PF11367">
    <property type="entry name" value="Tail_completion_gp17"/>
    <property type="match status" value="1"/>
</dbReference>
<gene>
    <name evidence="1" type="ORF">QEZ52_09535</name>
</gene>
<keyword evidence="2" id="KW-1185">Reference proteome</keyword>
<evidence type="ECO:0000313" key="2">
    <source>
        <dbReference type="Proteomes" id="UP001623232"/>
    </source>
</evidence>
<organism evidence="1 2">
    <name type="scientific">Aliisedimentitalea scapharcae</name>
    <dbReference type="NCBI Taxonomy" id="1524259"/>
    <lineage>
        <taxon>Bacteria</taxon>
        <taxon>Pseudomonadati</taxon>
        <taxon>Pseudomonadota</taxon>
        <taxon>Alphaproteobacteria</taxon>
        <taxon>Rhodobacterales</taxon>
        <taxon>Roseobacteraceae</taxon>
        <taxon>Aliisedimentitalea</taxon>
    </lineage>
</organism>
<dbReference type="InterPro" id="IPR053745">
    <property type="entry name" value="Viral_Tail_Comp_sf"/>
</dbReference>
<dbReference type="Gene3D" id="3.30.2000.30">
    <property type="match status" value="1"/>
</dbReference>
<accession>A0ABZ2XY00</accession>
<proteinExistence type="predicted"/>